<name>A0A1S8DG39_9GAMM</name>
<dbReference type="Proteomes" id="UP000242847">
    <property type="component" value="Unassembled WGS sequence"/>
</dbReference>
<comment type="subcellular location">
    <subcellularLocation>
        <location evidence="1">Cell envelope</location>
    </subcellularLocation>
</comment>
<dbReference type="InterPro" id="IPR017937">
    <property type="entry name" value="Thioredoxin_CS"/>
</dbReference>
<dbReference type="InterPro" id="IPR036249">
    <property type="entry name" value="Thioredoxin-like_sf"/>
</dbReference>
<feature type="domain" description="Thioredoxin" evidence="5">
    <location>
        <begin position="8"/>
        <end position="147"/>
    </location>
</feature>
<evidence type="ECO:0000256" key="2">
    <source>
        <dbReference type="ARBA" id="ARBA00022748"/>
    </source>
</evidence>
<evidence type="ECO:0000259" key="5">
    <source>
        <dbReference type="PROSITE" id="PS51352"/>
    </source>
</evidence>
<dbReference type="PROSITE" id="PS00194">
    <property type="entry name" value="THIOREDOXIN_1"/>
    <property type="match status" value="1"/>
</dbReference>
<dbReference type="STRING" id="254161.SAMN05216256_101276"/>
<evidence type="ECO:0000256" key="4">
    <source>
        <dbReference type="ARBA" id="ARBA00023284"/>
    </source>
</evidence>
<evidence type="ECO:0000313" key="6">
    <source>
        <dbReference type="EMBL" id="ONM43776.1"/>
    </source>
</evidence>
<proteinExistence type="predicted"/>
<dbReference type="RefSeq" id="WP_083727722.1">
    <property type="nucleotide sequence ID" value="NZ_FOUD01000001.1"/>
</dbReference>
<dbReference type="PROSITE" id="PS51352">
    <property type="entry name" value="THIOREDOXIN_2"/>
    <property type="match status" value="1"/>
</dbReference>
<evidence type="ECO:0000256" key="1">
    <source>
        <dbReference type="ARBA" id="ARBA00004196"/>
    </source>
</evidence>
<dbReference type="InterPro" id="IPR050553">
    <property type="entry name" value="Thioredoxin_ResA/DsbE_sf"/>
</dbReference>
<dbReference type="GO" id="GO:0017004">
    <property type="term" value="P:cytochrome complex assembly"/>
    <property type="evidence" value="ECO:0007669"/>
    <property type="project" value="UniProtKB-KW"/>
</dbReference>
<gene>
    <name evidence="6" type="ORF">BXT89_11280</name>
</gene>
<reference evidence="6 7" key="1">
    <citation type="submission" date="2017-01" db="EMBL/GenBank/DDBJ databases">
        <title>Draft genome sequence of Pseudomonas pachastrellae type strain CCUG 46540T from a deep sea.</title>
        <authorList>
            <person name="Gomila M."/>
            <person name="Mulet M."/>
            <person name="Lalucat J."/>
            <person name="Garcia-Valdes E."/>
        </authorList>
    </citation>
    <scope>NUCLEOTIDE SEQUENCE [LARGE SCALE GENOMIC DNA]</scope>
    <source>
        <strain evidence="6 7">CCUG 46540</strain>
    </source>
</reference>
<dbReference type="GO" id="GO:0030313">
    <property type="term" value="C:cell envelope"/>
    <property type="evidence" value="ECO:0007669"/>
    <property type="project" value="UniProtKB-SubCell"/>
</dbReference>
<dbReference type="PANTHER" id="PTHR42852:SF6">
    <property type="entry name" value="THIOL:DISULFIDE INTERCHANGE PROTEIN DSBE"/>
    <property type="match status" value="1"/>
</dbReference>
<sequence length="155" mass="17052">MRVLLLCATLLLAACDSPGPWRDQHGKALDAAALAKERVLVNYWAEWCGPCRDELPELNRLAAELPLGSVVGVDYDGATGEQLRETSERMGIAFPVLGDDFVQDFELPRPQVLPTTYLLDADGQIVETLQGPQHYDSLKPLMTVTSDNNKDQGNE</sequence>
<accession>A0A1S8DG39</accession>
<protein>
    <recommendedName>
        <fullName evidence="5">Thioredoxin domain-containing protein</fullName>
    </recommendedName>
</protein>
<keyword evidence="3" id="KW-1015">Disulfide bond</keyword>
<dbReference type="OrthoDB" id="9796554at2"/>
<dbReference type="GO" id="GO:0016209">
    <property type="term" value="F:antioxidant activity"/>
    <property type="evidence" value="ECO:0007669"/>
    <property type="project" value="InterPro"/>
</dbReference>
<dbReference type="PANTHER" id="PTHR42852">
    <property type="entry name" value="THIOL:DISULFIDE INTERCHANGE PROTEIN DSBE"/>
    <property type="match status" value="1"/>
</dbReference>
<keyword evidence="2" id="KW-0201">Cytochrome c-type biogenesis</keyword>
<comment type="caution">
    <text evidence="6">The sequence shown here is derived from an EMBL/GenBank/DDBJ whole genome shotgun (WGS) entry which is preliminary data.</text>
</comment>
<dbReference type="SUPFAM" id="SSF52833">
    <property type="entry name" value="Thioredoxin-like"/>
    <property type="match status" value="1"/>
</dbReference>
<keyword evidence="7" id="KW-1185">Reference proteome</keyword>
<keyword evidence="4" id="KW-0676">Redox-active center</keyword>
<dbReference type="AlphaFoldDB" id="A0A1S8DG39"/>
<dbReference type="PROSITE" id="PS51257">
    <property type="entry name" value="PROKAR_LIPOPROTEIN"/>
    <property type="match status" value="1"/>
</dbReference>
<dbReference type="Pfam" id="PF00578">
    <property type="entry name" value="AhpC-TSA"/>
    <property type="match status" value="1"/>
</dbReference>
<dbReference type="CDD" id="cd02966">
    <property type="entry name" value="TlpA_like_family"/>
    <property type="match status" value="1"/>
</dbReference>
<dbReference type="GO" id="GO:0015036">
    <property type="term" value="F:disulfide oxidoreductase activity"/>
    <property type="evidence" value="ECO:0007669"/>
    <property type="project" value="UniProtKB-ARBA"/>
</dbReference>
<evidence type="ECO:0000313" key="7">
    <source>
        <dbReference type="Proteomes" id="UP000242847"/>
    </source>
</evidence>
<evidence type="ECO:0000256" key="3">
    <source>
        <dbReference type="ARBA" id="ARBA00023157"/>
    </source>
</evidence>
<dbReference type="Gene3D" id="3.40.30.10">
    <property type="entry name" value="Glutaredoxin"/>
    <property type="match status" value="1"/>
</dbReference>
<organism evidence="6 7">
    <name type="scientific">Halopseudomonas pachastrellae</name>
    <dbReference type="NCBI Taxonomy" id="254161"/>
    <lineage>
        <taxon>Bacteria</taxon>
        <taxon>Pseudomonadati</taxon>
        <taxon>Pseudomonadota</taxon>
        <taxon>Gammaproteobacteria</taxon>
        <taxon>Pseudomonadales</taxon>
        <taxon>Pseudomonadaceae</taxon>
        <taxon>Halopseudomonas</taxon>
    </lineage>
</organism>
<dbReference type="InterPro" id="IPR013766">
    <property type="entry name" value="Thioredoxin_domain"/>
</dbReference>
<dbReference type="EMBL" id="MUBC01000022">
    <property type="protein sequence ID" value="ONM43776.1"/>
    <property type="molecule type" value="Genomic_DNA"/>
</dbReference>
<dbReference type="InterPro" id="IPR000866">
    <property type="entry name" value="AhpC/TSA"/>
</dbReference>